<organism evidence="2 3">
    <name type="scientific">Scophthalmus maximus</name>
    <name type="common">Turbot</name>
    <name type="synonym">Psetta maxima</name>
    <dbReference type="NCBI Taxonomy" id="52904"/>
    <lineage>
        <taxon>Eukaryota</taxon>
        <taxon>Metazoa</taxon>
        <taxon>Chordata</taxon>
        <taxon>Craniata</taxon>
        <taxon>Vertebrata</taxon>
        <taxon>Euteleostomi</taxon>
        <taxon>Actinopterygii</taxon>
        <taxon>Neopterygii</taxon>
        <taxon>Teleostei</taxon>
        <taxon>Neoteleostei</taxon>
        <taxon>Acanthomorphata</taxon>
        <taxon>Carangaria</taxon>
        <taxon>Pleuronectiformes</taxon>
        <taxon>Pleuronectoidei</taxon>
        <taxon>Scophthalmidae</taxon>
        <taxon>Scophthalmus</taxon>
    </lineage>
</organism>
<evidence type="ECO:0000256" key="1">
    <source>
        <dbReference type="SAM" id="Phobius"/>
    </source>
</evidence>
<name>A0A6A4S9L9_SCOMX</name>
<protein>
    <submittedName>
        <fullName evidence="2">Uncharacterized protein</fullName>
    </submittedName>
</protein>
<dbReference type="Proteomes" id="UP000438429">
    <property type="component" value="Unassembled WGS sequence"/>
</dbReference>
<keyword evidence="1" id="KW-0472">Membrane</keyword>
<dbReference type="EMBL" id="VEVO01000016">
    <property type="protein sequence ID" value="KAF0028948.1"/>
    <property type="molecule type" value="Genomic_DNA"/>
</dbReference>
<gene>
    <name evidence="2" type="ORF">F2P81_018053</name>
</gene>
<keyword evidence="1" id="KW-1133">Transmembrane helix</keyword>
<reference evidence="2 3" key="1">
    <citation type="submission" date="2019-06" db="EMBL/GenBank/DDBJ databases">
        <title>Draft genomes of female and male turbot (Scophthalmus maximus).</title>
        <authorList>
            <person name="Xu H."/>
            <person name="Xu X.-W."/>
            <person name="Shao C."/>
            <person name="Chen S."/>
        </authorList>
    </citation>
    <scope>NUCLEOTIDE SEQUENCE [LARGE SCALE GENOMIC DNA]</scope>
    <source>
        <strain evidence="2">Ysfricsl-2016a</strain>
        <tissue evidence="2">Blood</tissue>
    </source>
</reference>
<comment type="caution">
    <text evidence="2">The sequence shown here is derived from an EMBL/GenBank/DDBJ whole genome shotgun (WGS) entry which is preliminary data.</text>
</comment>
<accession>A0A6A4S9L9</accession>
<evidence type="ECO:0000313" key="2">
    <source>
        <dbReference type="EMBL" id="KAF0028948.1"/>
    </source>
</evidence>
<dbReference type="AlphaFoldDB" id="A0A6A4S9L9"/>
<evidence type="ECO:0000313" key="3">
    <source>
        <dbReference type="Proteomes" id="UP000438429"/>
    </source>
</evidence>
<proteinExistence type="predicted"/>
<sequence length="72" mass="8088">MSHSDFFTYNMAFIELIGVIGSSISIYSTYARVPDLMIVENGIEAFLWSGKMLLPILTCVERYLAVVHQSPT</sequence>
<keyword evidence="1" id="KW-0812">Transmembrane</keyword>
<feature type="transmembrane region" description="Helical" evidence="1">
    <location>
        <begin position="6"/>
        <end position="27"/>
    </location>
</feature>